<dbReference type="GO" id="GO:0005829">
    <property type="term" value="C:cytosol"/>
    <property type="evidence" value="ECO:0007669"/>
    <property type="project" value="TreeGrafter"/>
</dbReference>
<dbReference type="GO" id="GO:0019287">
    <property type="term" value="P:isopentenyl diphosphate biosynthetic process, mevalonate pathway"/>
    <property type="evidence" value="ECO:0007669"/>
    <property type="project" value="TreeGrafter"/>
</dbReference>
<sequence length="57" mass="6660">VNIAVIKYWGKRDSKLILPTNSYLSLTLNQSDLRSKITSRLLRCQFDRQGCFDLEQI</sequence>
<dbReference type="Gene3D" id="3.30.230.10">
    <property type="match status" value="1"/>
</dbReference>
<gene>
    <name evidence="2" type="ORF">PPACK8108_LOCUS5131</name>
</gene>
<evidence type="ECO:0000313" key="3">
    <source>
        <dbReference type="Proteomes" id="UP001153365"/>
    </source>
</evidence>
<reference evidence="2" key="1">
    <citation type="submission" date="2022-06" db="EMBL/GenBank/DDBJ databases">
        <authorList>
            <consortium name="SYNGENTA / RWTH Aachen University"/>
        </authorList>
    </citation>
    <scope>NUCLEOTIDE SEQUENCE</scope>
</reference>
<dbReference type="InterPro" id="IPR014721">
    <property type="entry name" value="Ribsml_uS5_D2-typ_fold_subgr"/>
</dbReference>
<dbReference type="GO" id="GO:0004163">
    <property type="term" value="F:diphosphomevalonate decarboxylase activity"/>
    <property type="evidence" value="ECO:0007669"/>
    <property type="project" value="TreeGrafter"/>
</dbReference>
<evidence type="ECO:0000313" key="2">
    <source>
        <dbReference type="EMBL" id="CAH7670425.1"/>
    </source>
</evidence>
<name>A0AAV0AQ92_PHAPC</name>
<comment type="caution">
    <text evidence="2">The sequence shown here is derived from an EMBL/GenBank/DDBJ whole genome shotgun (WGS) entry which is preliminary data.</text>
</comment>
<dbReference type="EMBL" id="CALTRL010000984">
    <property type="protein sequence ID" value="CAH7670425.1"/>
    <property type="molecule type" value="Genomic_DNA"/>
</dbReference>
<dbReference type="Pfam" id="PF22700">
    <property type="entry name" value="MVD-like_N"/>
    <property type="match status" value="1"/>
</dbReference>
<dbReference type="Proteomes" id="UP001153365">
    <property type="component" value="Unassembled WGS sequence"/>
</dbReference>
<dbReference type="InterPro" id="IPR053859">
    <property type="entry name" value="MVD-like_N"/>
</dbReference>
<accession>A0AAV0AQ92</accession>
<proteinExistence type="predicted"/>
<dbReference type="AlphaFoldDB" id="A0AAV0AQ92"/>
<dbReference type="PANTHER" id="PTHR10977">
    <property type="entry name" value="DIPHOSPHOMEVALONATE DECARBOXYLASE"/>
    <property type="match status" value="1"/>
</dbReference>
<dbReference type="PANTHER" id="PTHR10977:SF3">
    <property type="entry name" value="DIPHOSPHOMEVALONATE DECARBOXYLASE"/>
    <property type="match status" value="1"/>
</dbReference>
<evidence type="ECO:0000259" key="1">
    <source>
        <dbReference type="Pfam" id="PF22700"/>
    </source>
</evidence>
<organism evidence="2 3">
    <name type="scientific">Phakopsora pachyrhizi</name>
    <name type="common">Asian soybean rust disease fungus</name>
    <dbReference type="NCBI Taxonomy" id="170000"/>
    <lineage>
        <taxon>Eukaryota</taxon>
        <taxon>Fungi</taxon>
        <taxon>Dikarya</taxon>
        <taxon>Basidiomycota</taxon>
        <taxon>Pucciniomycotina</taxon>
        <taxon>Pucciniomycetes</taxon>
        <taxon>Pucciniales</taxon>
        <taxon>Phakopsoraceae</taxon>
        <taxon>Phakopsora</taxon>
    </lineage>
</organism>
<keyword evidence="3" id="KW-1185">Reference proteome</keyword>
<feature type="non-terminal residue" evidence="2">
    <location>
        <position position="1"/>
    </location>
</feature>
<feature type="domain" description="Diphosphomevalonate decarboxylase-like N-terminal" evidence="1">
    <location>
        <begin position="1"/>
        <end position="40"/>
    </location>
</feature>
<protein>
    <submittedName>
        <fullName evidence="2">Expressed protein</fullName>
    </submittedName>
</protein>